<protein>
    <submittedName>
        <fullName evidence="3">Uncharacterized protein</fullName>
    </submittedName>
</protein>
<keyword evidence="2" id="KW-0472">Membrane</keyword>
<evidence type="ECO:0000256" key="2">
    <source>
        <dbReference type="SAM" id="Phobius"/>
    </source>
</evidence>
<sequence>MVRGPAMAPVAGPGAVAAAAAAAAAAAEEMRWRQLDSGVSAVSFGFVATAILVSMFLAMAILEHFLRPPAHAAAPPPRGILRRLLGRGGGRGAAPGADLEAARKLEGHAPLEETVDDHHSAYTGLEHHLFMACKPNIVVRTIVGPFDNLSLSQPHWKVPLMIPVYPKGVSVLMPGQDVPTFIAHPAPAPCPPERIQWPSHQAPPFAGSSSNPS</sequence>
<keyword evidence="2" id="KW-1133">Transmembrane helix</keyword>
<gene>
    <name evidence="3" type="ORF">C2845_PM04G26710</name>
</gene>
<name>A0A3L6QPG7_PANMI</name>
<keyword evidence="4" id="KW-1185">Reference proteome</keyword>
<accession>A0A3L6QPG7</accession>
<feature type="transmembrane region" description="Helical" evidence="2">
    <location>
        <begin position="42"/>
        <end position="62"/>
    </location>
</feature>
<dbReference type="Proteomes" id="UP000275267">
    <property type="component" value="Unassembled WGS sequence"/>
</dbReference>
<dbReference type="STRING" id="4540.A0A3L6QPG7"/>
<evidence type="ECO:0000313" key="3">
    <source>
        <dbReference type="EMBL" id="RLM85730.1"/>
    </source>
</evidence>
<organism evidence="3 4">
    <name type="scientific">Panicum miliaceum</name>
    <name type="common">Proso millet</name>
    <name type="synonym">Broomcorn millet</name>
    <dbReference type="NCBI Taxonomy" id="4540"/>
    <lineage>
        <taxon>Eukaryota</taxon>
        <taxon>Viridiplantae</taxon>
        <taxon>Streptophyta</taxon>
        <taxon>Embryophyta</taxon>
        <taxon>Tracheophyta</taxon>
        <taxon>Spermatophyta</taxon>
        <taxon>Magnoliopsida</taxon>
        <taxon>Liliopsida</taxon>
        <taxon>Poales</taxon>
        <taxon>Poaceae</taxon>
        <taxon>PACMAD clade</taxon>
        <taxon>Panicoideae</taxon>
        <taxon>Panicodae</taxon>
        <taxon>Paniceae</taxon>
        <taxon>Panicinae</taxon>
        <taxon>Panicum</taxon>
        <taxon>Panicum sect. Panicum</taxon>
    </lineage>
</organism>
<proteinExistence type="predicted"/>
<dbReference type="AlphaFoldDB" id="A0A3L6QPG7"/>
<keyword evidence="2" id="KW-0812">Transmembrane</keyword>
<dbReference type="PANTHER" id="PTHR33728:SF21">
    <property type="entry name" value="TRANSMEMBRANE PROTEIN"/>
    <property type="match status" value="1"/>
</dbReference>
<evidence type="ECO:0000256" key="1">
    <source>
        <dbReference type="SAM" id="MobiDB-lite"/>
    </source>
</evidence>
<reference evidence="4" key="1">
    <citation type="journal article" date="2019" name="Nat. Commun.">
        <title>The genome of broomcorn millet.</title>
        <authorList>
            <person name="Zou C."/>
            <person name="Miki D."/>
            <person name="Li D."/>
            <person name="Tang Q."/>
            <person name="Xiao L."/>
            <person name="Rajput S."/>
            <person name="Deng P."/>
            <person name="Jia W."/>
            <person name="Huang R."/>
            <person name="Zhang M."/>
            <person name="Sun Y."/>
            <person name="Hu J."/>
            <person name="Fu X."/>
            <person name="Schnable P.S."/>
            <person name="Li F."/>
            <person name="Zhang H."/>
            <person name="Feng B."/>
            <person name="Zhu X."/>
            <person name="Liu R."/>
            <person name="Schnable J.C."/>
            <person name="Zhu J.-K."/>
            <person name="Zhang H."/>
        </authorList>
    </citation>
    <scope>NUCLEOTIDE SEQUENCE [LARGE SCALE GENOMIC DNA]</scope>
</reference>
<comment type="caution">
    <text evidence="3">The sequence shown here is derived from an EMBL/GenBank/DDBJ whole genome shotgun (WGS) entry which is preliminary data.</text>
</comment>
<evidence type="ECO:0000313" key="4">
    <source>
        <dbReference type="Proteomes" id="UP000275267"/>
    </source>
</evidence>
<dbReference type="OrthoDB" id="770781at2759"/>
<dbReference type="PANTHER" id="PTHR33728">
    <property type="entry name" value="CTTNBP 2 AMINO-TERMINAL-LIKE PROTEIN"/>
    <property type="match status" value="1"/>
</dbReference>
<feature type="region of interest" description="Disordered" evidence="1">
    <location>
        <begin position="192"/>
        <end position="213"/>
    </location>
</feature>
<dbReference type="EMBL" id="PQIB02000011">
    <property type="protein sequence ID" value="RLM85730.1"/>
    <property type="molecule type" value="Genomic_DNA"/>
</dbReference>